<comment type="caution">
    <text evidence="5">The sequence shown here is derived from an EMBL/GenBank/DDBJ whole genome shotgun (WGS) entry which is preliminary data.</text>
</comment>
<keyword evidence="3" id="KW-0732">Signal</keyword>
<keyword evidence="6" id="KW-1185">Reference proteome</keyword>
<dbReference type="InterPro" id="IPR003284">
    <property type="entry name" value="Sal_SpvB"/>
</dbReference>
<sequence>MSKTTGIAEQILSLPKGGGTIQGLGEKFKPDLHMGTGIYNIPLDIPNGPNDIAPKLNLSYNTASGNGPFGMGFSLNLLAISRSTNKCIPSYTDSDTLVLEGAGKILEISEGIFRVETAPYGWRIERCGDGFMLMDQNGVKYKLGTTEQSRIFKENSNRTETFKWLLEETEDPLGYKAVFEYIRDGGNLYIKKISYSIYSVEFNYEKRNDSVINIRAGFPIITNLRCSSIDLNICNSENSLIRKWILTYKESSPGKHSLLHKVELKGFDDEGNSESLPVLTLDYTSFGTPQFNKFRGVLPDVLPDSYDNGRRELVDFNGDGLPDLMEIRNGRSVIWENKGNCVWGRPHSKDSFPLPIELEDQSVAFADLEGNGTADLLFMDRPLSGYYPLLPGGGFGKPVFWRHSPHAKLSDPNTRLLDLNGDGITDLLYMGKDYYSLYYRDKEKGWIESPVTLPKSLFPPVDINDGRVYFADMTGDGLQDIVKVDGSGVRFWPYLGNGIWGKEFKLKNAVTIPNNFIPQRMFLADIDGDGCSDLIYVDSHRVLCWINTAGSHLSEPIEISGTPLSDATNIRIADMKVPAPRVFCGLILLPEAGKPIISISIYLGVVSPIF</sequence>
<dbReference type="RefSeq" id="WP_038287451.1">
    <property type="nucleotide sequence ID" value="NZ_BAVR01000008.1"/>
</dbReference>
<protein>
    <submittedName>
        <fullName evidence="5">Insecticidal toxin complex protein</fullName>
    </submittedName>
</protein>
<accession>W4V3B8</accession>
<evidence type="ECO:0000313" key="5">
    <source>
        <dbReference type="EMBL" id="GAE87627.1"/>
    </source>
</evidence>
<dbReference type="GO" id="GO:0005576">
    <property type="term" value="C:extracellular region"/>
    <property type="evidence" value="ECO:0007669"/>
    <property type="project" value="UniProtKB-SubCell"/>
</dbReference>
<evidence type="ECO:0000256" key="3">
    <source>
        <dbReference type="ARBA" id="ARBA00022729"/>
    </source>
</evidence>
<dbReference type="AlphaFoldDB" id="W4V3B8"/>
<dbReference type="GO" id="GO:0005737">
    <property type="term" value="C:cytoplasm"/>
    <property type="evidence" value="ECO:0007669"/>
    <property type="project" value="InterPro"/>
</dbReference>
<dbReference type="InterPro" id="IPR028994">
    <property type="entry name" value="Integrin_alpha_N"/>
</dbReference>
<dbReference type="EMBL" id="BAVR01000008">
    <property type="protein sequence ID" value="GAE87627.1"/>
    <property type="molecule type" value="Genomic_DNA"/>
</dbReference>
<reference evidence="5" key="1">
    <citation type="journal article" date="2014" name="Genome Announc.">
        <title>Draft Genome Sequence of Clostridium straminisolvens Strain JCM 21531T, Isolated from a Cellulose-Degrading Bacterial Community.</title>
        <authorList>
            <person name="Yuki M."/>
            <person name="Oshima K."/>
            <person name="Suda W."/>
            <person name="Sakamoto M."/>
            <person name="Kitamura K."/>
            <person name="Iida T."/>
            <person name="Hattori M."/>
            <person name="Ohkuma M."/>
        </authorList>
    </citation>
    <scope>NUCLEOTIDE SEQUENCE [LARGE SCALE GENOMIC DNA]</scope>
    <source>
        <strain evidence="5">JCM 21531</strain>
    </source>
</reference>
<organism evidence="5 6">
    <name type="scientific">Acetivibrio straminisolvens JCM 21531</name>
    <dbReference type="NCBI Taxonomy" id="1294263"/>
    <lineage>
        <taxon>Bacteria</taxon>
        <taxon>Bacillati</taxon>
        <taxon>Bacillota</taxon>
        <taxon>Clostridia</taxon>
        <taxon>Eubacteriales</taxon>
        <taxon>Oscillospiraceae</taxon>
        <taxon>Acetivibrio</taxon>
    </lineage>
</organism>
<evidence type="ECO:0000256" key="2">
    <source>
        <dbReference type="ARBA" id="ARBA00022525"/>
    </source>
</evidence>
<dbReference type="InterPro" id="IPR013517">
    <property type="entry name" value="FG-GAP"/>
</dbReference>
<evidence type="ECO:0000313" key="6">
    <source>
        <dbReference type="Proteomes" id="UP000019109"/>
    </source>
</evidence>
<dbReference type="PANTHER" id="PTHR44103">
    <property type="entry name" value="PROPROTEIN CONVERTASE P"/>
    <property type="match status" value="1"/>
</dbReference>
<dbReference type="OrthoDB" id="513777at2"/>
<dbReference type="Pfam" id="PF13517">
    <property type="entry name" value="FG-GAP_3"/>
    <property type="match status" value="2"/>
</dbReference>
<keyword evidence="4" id="KW-0843">Virulence</keyword>
<dbReference type="PANTHER" id="PTHR44103:SF1">
    <property type="entry name" value="PROPROTEIN CONVERTASE P"/>
    <property type="match status" value="1"/>
</dbReference>
<dbReference type="Proteomes" id="UP000019109">
    <property type="component" value="Unassembled WGS sequence"/>
</dbReference>
<dbReference type="Pfam" id="PF03534">
    <property type="entry name" value="SpvB"/>
    <property type="match status" value="2"/>
</dbReference>
<evidence type="ECO:0000256" key="4">
    <source>
        <dbReference type="ARBA" id="ARBA00023026"/>
    </source>
</evidence>
<dbReference type="STRING" id="1294263.JCM21531_1013"/>
<keyword evidence="2" id="KW-0964">Secreted</keyword>
<gene>
    <name evidence="5" type="ORF">JCM21531_1013</name>
</gene>
<comment type="subcellular location">
    <subcellularLocation>
        <location evidence="1">Secreted</location>
    </subcellularLocation>
</comment>
<evidence type="ECO:0000256" key="1">
    <source>
        <dbReference type="ARBA" id="ARBA00004613"/>
    </source>
</evidence>
<dbReference type="SUPFAM" id="SSF69318">
    <property type="entry name" value="Integrin alpha N-terminal domain"/>
    <property type="match status" value="1"/>
</dbReference>
<proteinExistence type="predicted"/>
<name>W4V3B8_9FIRM</name>